<gene>
    <name evidence="3" type="ORF">UFOPK1835_00160</name>
</gene>
<dbReference type="GO" id="GO:0005524">
    <property type="term" value="F:ATP binding"/>
    <property type="evidence" value="ECO:0007669"/>
    <property type="project" value="InterPro"/>
</dbReference>
<dbReference type="AlphaFoldDB" id="A0A6J6G8D4"/>
<dbReference type="Pfam" id="PF02374">
    <property type="entry name" value="ArsA_ATPase"/>
    <property type="match status" value="1"/>
</dbReference>
<sequence length="320" mass="34700">MDTPELGLLEHRLLFVTGKGGVGKTSVSAALAMLAASRGKRVLVVQVDAEGGLPGVLESGPIAYDPIEVSPNLWAMSVDTEEALREYIRRQLRLPIITRLGPLARSFDFVANAAPGVKELLVIGKIMWEIREKSYDLVVVDSSASGHVVSQLSAPNAVNELVQVGRIREQTQWMIDLLADPVVTGAVIVTTPEEMPVTEAIELLDRLESETDVNVAAIVVNKVLPELFGRGEQEVFDALNSVEGRRAFAQVLGDDPAALLDGADLASRLRRSRGKHLERLRSGIPGDRPMIFLPQLFSASHGIRSTRELAEAFDDEIGEA</sequence>
<dbReference type="SUPFAM" id="SSF52540">
    <property type="entry name" value="P-loop containing nucleoside triphosphate hydrolases"/>
    <property type="match status" value="1"/>
</dbReference>
<dbReference type="InterPro" id="IPR016300">
    <property type="entry name" value="ATPase_ArsA/GET3"/>
</dbReference>
<dbReference type="EMBL" id="CAEZUP010000004">
    <property type="protein sequence ID" value="CAB4597612.1"/>
    <property type="molecule type" value="Genomic_DNA"/>
</dbReference>
<proteinExistence type="inferred from homology"/>
<dbReference type="GO" id="GO:0016887">
    <property type="term" value="F:ATP hydrolysis activity"/>
    <property type="evidence" value="ECO:0007669"/>
    <property type="project" value="InterPro"/>
</dbReference>
<evidence type="ECO:0000256" key="1">
    <source>
        <dbReference type="ARBA" id="ARBA00011040"/>
    </source>
</evidence>
<dbReference type="InterPro" id="IPR025723">
    <property type="entry name" value="ArsA/GET3_ATPase-like"/>
</dbReference>
<reference evidence="3" key="1">
    <citation type="submission" date="2020-05" db="EMBL/GenBank/DDBJ databases">
        <authorList>
            <person name="Chiriac C."/>
            <person name="Salcher M."/>
            <person name="Ghai R."/>
            <person name="Kavagutti S V."/>
        </authorList>
    </citation>
    <scope>NUCLEOTIDE SEQUENCE</scope>
</reference>
<dbReference type="CDD" id="cd02035">
    <property type="entry name" value="ArsA"/>
    <property type="match status" value="1"/>
</dbReference>
<dbReference type="PANTHER" id="PTHR10803:SF3">
    <property type="entry name" value="ATPASE GET3"/>
    <property type="match status" value="1"/>
</dbReference>
<evidence type="ECO:0000313" key="3">
    <source>
        <dbReference type="EMBL" id="CAB4597612.1"/>
    </source>
</evidence>
<dbReference type="InterPro" id="IPR027417">
    <property type="entry name" value="P-loop_NTPase"/>
</dbReference>
<protein>
    <submittedName>
        <fullName evidence="3">Unannotated protein</fullName>
    </submittedName>
</protein>
<comment type="similarity">
    <text evidence="1">Belongs to the arsA ATPase family.</text>
</comment>
<accession>A0A6J6G8D4</accession>
<feature type="domain" description="ArsA/GET3 Anion-transporting ATPase-like" evidence="2">
    <location>
        <begin position="12"/>
        <end position="175"/>
    </location>
</feature>
<dbReference type="Gene3D" id="3.40.50.300">
    <property type="entry name" value="P-loop containing nucleotide triphosphate hydrolases"/>
    <property type="match status" value="1"/>
</dbReference>
<name>A0A6J6G8D4_9ZZZZ</name>
<dbReference type="PANTHER" id="PTHR10803">
    <property type="entry name" value="ARSENICAL PUMP-DRIVING ATPASE ARSENITE-TRANSLOCATING ATPASE"/>
    <property type="match status" value="1"/>
</dbReference>
<organism evidence="3">
    <name type="scientific">freshwater metagenome</name>
    <dbReference type="NCBI Taxonomy" id="449393"/>
    <lineage>
        <taxon>unclassified sequences</taxon>
        <taxon>metagenomes</taxon>
        <taxon>ecological metagenomes</taxon>
    </lineage>
</organism>
<evidence type="ECO:0000259" key="2">
    <source>
        <dbReference type="Pfam" id="PF02374"/>
    </source>
</evidence>